<feature type="compositionally biased region" description="Basic and acidic residues" evidence="1">
    <location>
        <begin position="58"/>
        <end position="67"/>
    </location>
</feature>
<feature type="region of interest" description="Disordered" evidence="1">
    <location>
        <begin position="149"/>
        <end position="172"/>
    </location>
</feature>
<dbReference type="Proteomes" id="UP001206925">
    <property type="component" value="Unassembled WGS sequence"/>
</dbReference>
<feature type="compositionally biased region" description="Basic residues" evidence="1">
    <location>
        <begin position="68"/>
        <end position="78"/>
    </location>
</feature>
<dbReference type="PANTHER" id="PTHR34117:SF1">
    <property type="entry name" value="STYLE CELL-CYCLE INHIBITOR 1"/>
    <property type="match status" value="1"/>
</dbReference>
<organism evidence="2 3">
    <name type="scientific">Ambrosia artemisiifolia</name>
    <name type="common">Common ragweed</name>
    <dbReference type="NCBI Taxonomy" id="4212"/>
    <lineage>
        <taxon>Eukaryota</taxon>
        <taxon>Viridiplantae</taxon>
        <taxon>Streptophyta</taxon>
        <taxon>Embryophyta</taxon>
        <taxon>Tracheophyta</taxon>
        <taxon>Spermatophyta</taxon>
        <taxon>Magnoliopsida</taxon>
        <taxon>eudicotyledons</taxon>
        <taxon>Gunneridae</taxon>
        <taxon>Pentapetalae</taxon>
        <taxon>asterids</taxon>
        <taxon>campanulids</taxon>
        <taxon>Asterales</taxon>
        <taxon>Asteraceae</taxon>
        <taxon>Asteroideae</taxon>
        <taxon>Heliantheae alliance</taxon>
        <taxon>Heliantheae</taxon>
        <taxon>Ambrosia</taxon>
    </lineage>
</organism>
<proteinExistence type="predicted"/>
<evidence type="ECO:0000313" key="3">
    <source>
        <dbReference type="Proteomes" id="UP001206925"/>
    </source>
</evidence>
<sequence>MGSDRKSKKRRSPSAASSDEDEGMNKKRRSSEPKTNNNNNNNKKKKDKDPHRKHKSRKSSEGKSEEKHKHKHKHHKRDHREITNFKEISDADYFLKNNEFATWLKDERDTFFSDLSSESARKLFTEFVKAWNKKKLDSRYYDGIVTGPRSSHNWKIKSDAKGRRSLESERDI</sequence>
<feature type="region of interest" description="Disordered" evidence="1">
    <location>
        <begin position="1"/>
        <end position="83"/>
    </location>
</feature>
<evidence type="ECO:0000313" key="2">
    <source>
        <dbReference type="EMBL" id="KAI7744523.1"/>
    </source>
</evidence>
<protein>
    <recommendedName>
        <fullName evidence="4">Style cell-cycle inhibitor 1-A</fullName>
    </recommendedName>
</protein>
<reference evidence="2" key="1">
    <citation type="submission" date="2022-06" db="EMBL/GenBank/DDBJ databases">
        <title>Uncovering the hologenomic basis of an extraordinary plant invasion.</title>
        <authorList>
            <person name="Bieker V.C."/>
            <person name="Martin M.D."/>
            <person name="Gilbert T."/>
            <person name="Hodgins K."/>
            <person name="Battlay P."/>
            <person name="Petersen B."/>
            <person name="Wilson J."/>
        </authorList>
    </citation>
    <scope>NUCLEOTIDE SEQUENCE</scope>
    <source>
        <strain evidence="2">AA19_3_7</strain>
        <tissue evidence="2">Leaf</tissue>
    </source>
</reference>
<accession>A0AAD5GM15</accession>
<dbReference type="InterPro" id="IPR044688">
    <property type="entry name" value="SCI-1-like"/>
</dbReference>
<dbReference type="EMBL" id="JAMZMK010007513">
    <property type="protein sequence ID" value="KAI7744523.1"/>
    <property type="molecule type" value="Genomic_DNA"/>
</dbReference>
<dbReference type="PANTHER" id="PTHR34117">
    <property type="entry name" value="STYLE CELL-CYCLE INHIBITOR 1"/>
    <property type="match status" value="1"/>
</dbReference>
<dbReference type="AlphaFoldDB" id="A0AAD5GM15"/>
<gene>
    <name evidence="2" type="ORF">M8C21_003881</name>
</gene>
<keyword evidence="3" id="KW-1185">Reference proteome</keyword>
<feature type="compositionally biased region" description="Basic and acidic residues" evidence="1">
    <location>
        <begin position="156"/>
        <end position="172"/>
    </location>
</feature>
<feature type="compositionally biased region" description="Basic residues" evidence="1">
    <location>
        <begin position="42"/>
        <end position="57"/>
    </location>
</feature>
<evidence type="ECO:0000256" key="1">
    <source>
        <dbReference type="SAM" id="MobiDB-lite"/>
    </source>
</evidence>
<comment type="caution">
    <text evidence="2">The sequence shown here is derived from an EMBL/GenBank/DDBJ whole genome shotgun (WGS) entry which is preliminary data.</text>
</comment>
<evidence type="ECO:0008006" key="4">
    <source>
        <dbReference type="Google" id="ProtNLM"/>
    </source>
</evidence>
<feature type="compositionally biased region" description="Basic residues" evidence="1">
    <location>
        <begin position="1"/>
        <end position="12"/>
    </location>
</feature>
<name>A0AAD5GM15_AMBAR</name>